<sequence length="416" mass="47021">MSCSFPSVMNDSTKPPIPEVGYRFHPTHAELVYNYLKPKILGDDVEDLSIMPEVHVCKHEPWELPDKSKIKSKDSEWYFFCPRDFKYLNGSRSNRRTKLGFWKPTGKSLKIRSKGTKKVIGIRKTLVFYTKASPKSIRTGWIMHEYEYISDLSLSNQGKYVLCKLKKKPDEKTNKGEPNHHMVSISDPEAAPNCIIEGERGSSMEMPSKFINHSTRGYGERSGILDLDFDDPNPDKEAYIPAPNEGERNSPTAMPWCLENGNPWETTEEGCLRSSVVSPENSPTDAWLPELSELIPRIWEELKASILDVENNLPAPFQPAASESTEKISLRNGVDAPLLHGECSLPAYTPICYRGNLCCCSCLDPCLVICSSAHITVFMVDASMFDFIQSVQLQDVEVQRPSKVHGYVGRNFYKQL</sequence>
<dbReference type="Proteomes" id="UP000326939">
    <property type="component" value="Chromosome 14"/>
</dbReference>
<dbReference type="GO" id="GO:0016020">
    <property type="term" value="C:membrane"/>
    <property type="evidence" value="ECO:0007669"/>
    <property type="project" value="UniProtKB-SubCell"/>
</dbReference>
<proteinExistence type="predicted"/>
<dbReference type="Pfam" id="PF02365">
    <property type="entry name" value="NAM"/>
    <property type="match status" value="1"/>
</dbReference>
<dbReference type="GO" id="GO:0005634">
    <property type="term" value="C:nucleus"/>
    <property type="evidence" value="ECO:0007669"/>
    <property type="project" value="UniProtKB-SubCell"/>
</dbReference>
<accession>A0A5N5K7N8</accession>
<evidence type="ECO:0000256" key="10">
    <source>
        <dbReference type="ARBA" id="ARBA00023242"/>
    </source>
</evidence>
<keyword evidence="14" id="KW-1185">Reference proteome</keyword>
<dbReference type="InterPro" id="IPR003441">
    <property type="entry name" value="NAC-dom"/>
</dbReference>
<evidence type="ECO:0000256" key="6">
    <source>
        <dbReference type="ARBA" id="ARBA00023125"/>
    </source>
</evidence>
<comment type="caution">
    <text evidence="13">The sequence shown here is derived from an EMBL/GenBank/DDBJ whole genome shotgun (WGS) entry which is preliminary data.</text>
</comment>
<dbReference type="GO" id="GO:0006355">
    <property type="term" value="P:regulation of DNA-templated transcription"/>
    <property type="evidence" value="ECO:0007669"/>
    <property type="project" value="InterPro"/>
</dbReference>
<dbReference type="PROSITE" id="PS51005">
    <property type="entry name" value="NAC"/>
    <property type="match status" value="1"/>
</dbReference>
<evidence type="ECO:0000256" key="5">
    <source>
        <dbReference type="ARBA" id="ARBA00023015"/>
    </source>
</evidence>
<keyword evidence="8" id="KW-0010">Activator</keyword>
<evidence type="ECO:0000256" key="7">
    <source>
        <dbReference type="ARBA" id="ARBA00023136"/>
    </source>
</evidence>
<dbReference type="PANTHER" id="PTHR31744:SF216">
    <property type="entry name" value="NAC TRANSCRIPTION FACTOR"/>
    <property type="match status" value="1"/>
</dbReference>
<dbReference type="SUPFAM" id="SSF101941">
    <property type="entry name" value="NAC domain"/>
    <property type="match status" value="1"/>
</dbReference>
<dbReference type="InterPro" id="IPR036093">
    <property type="entry name" value="NAC_dom_sf"/>
</dbReference>
<dbReference type="EMBL" id="VDCV01000014">
    <property type="protein sequence ID" value="KAB5527272.1"/>
    <property type="molecule type" value="Genomic_DNA"/>
</dbReference>
<feature type="region of interest" description="Disordered" evidence="11">
    <location>
        <begin position="169"/>
        <end position="190"/>
    </location>
</feature>
<gene>
    <name evidence="13" type="ORF">DKX38_021119</name>
</gene>
<name>A0A5N5K7N8_9ROSI</name>
<keyword evidence="10" id="KW-0539">Nucleus</keyword>
<keyword evidence="7" id="KW-0472">Membrane</keyword>
<keyword evidence="4" id="KW-1133">Transmembrane helix</keyword>
<dbReference type="AlphaFoldDB" id="A0A5N5K7N8"/>
<dbReference type="PANTHER" id="PTHR31744">
    <property type="entry name" value="PROTEIN CUP-SHAPED COTYLEDON 2-RELATED"/>
    <property type="match status" value="1"/>
</dbReference>
<dbReference type="GO" id="GO:0000976">
    <property type="term" value="F:transcription cis-regulatory region binding"/>
    <property type="evidence" value="ECO:0007669"/>
    <property type="project" value="UniProtKB-ARBA"/>
</dbReference>
<comment type="subcellular location">
    <subcellularLocation>
        <location evidence="2">Membrane</location>
        <topology evidence="2">Single-pass membrane protein</topology>
    </subcellularLocation>
    <subcellularLocation>
        <location evidence="1">Nucleus</location>
    </subcellularLocation>
</comment>
<evidence type="ECO:0000313" key="13">
    <source>
        <dbReference type="EMBL" id="KAB5527272.1"/>
    </source>
</evidence>
<keyword evidence="6" id="KW-0238">DNA-binding</keyword>
<keyword evidence="5" id="KW-0805">Transcription regulation</keyword>
<evidence type="ECO:0000256" key="4">
    <source>
        <dbReference type="ARBA" id="ARBA00022989"/>
    </source>
</evidence>
<organism evidence="13 14">
    <name type="scientific">Salix brachista</name>
    <dbReference type="NCBI Taxonomy" id="2182728"/>
    <lineage>
        <taxon>Eukaryota</taxon>
        <taxon>Viridiplantae</taxon>
        <taxon>Streptophyta</taxon>
        <taxon>Embryophyta</taxon>
        <taxon>Tracheophyta</taxon>
        <taxon>Spermatophyta</taxon>
        <taxon>Magnoliopsida</taxon>
        <taxon>eudicotyledons</taxon>
        <taxon>Gunneridae</taxon>
        <taxon>Pentapetalae</taxon>
        <taxon>rosids</taxon>
        <taxon>fabids</taxon>
        <taxon>Malpighiales</taxon>
        <taxon>Salicaceae</taxon>
        <taxon>Saliceae</taxon>
        <taxon>Salix</taxon>
    </lineage>
</organism>
<keyword evidence="3" id="KW-0812">Transmembrane</keyword>
<evidence type="ECO:0000256" key="1">
    <source>
        <dbReference type="ARBA" id="ARBA00004123"/>
    </source>
</evidence>
<dbReference type="Gene3D" id="2.170.150.80">
    <property type="entry name" value="NAC domain"/>
    <property type="match status" value="1"/>
</dbReference>
<evidence type="ECO:0000256" key="8">
    <source>
        <dbReference type="ARBA" id="ARBA00023159"/>
    </source>
</evidence>
<evidence type="ECO:0000256" key="2">
    <source>
        <dbReference type="ARBA" id="ARBA00004167"/>
    </source>
</evidence>
<evidence type="ECO:0000313" key="14">
    <source>
        <dbReference type="Proteomes" id="UP000326939"/>
    </source>
</evidence>
<evidence type="ECO:0000259" key="12">
    <source>
        <dbReference type="PROSITE" id="PS51005"/>
    </source>
</evidence>
<evidence type="ECO:0000256" key="3">
    <source>
        <dbReference type="ARBA" id="ARBA00022692"/>
    </source>
</evidence>
<feature type="domain" description="NAC" evidence="12">
    <location>
        <begin position="18"/>
        <end position="168"/>
    </location>
</feature>
<protein>
    <recommendedName>
        <fullName evidence="12">NAC domain-containing protein</fullName>
    </recommendedName>
</protein>
<evidence type="ECO:0000256" key="9">
    <source>
        <dbReference type="ARBA" id="ARBA00023163"/>
    </source>
</evidence>
<reference evidence="14" key="1">
    <citation type="journal article" date="2019" name="Gigascience">
        <title>De novo genome assembly of the endangered Acer yangbiense, a plant species with extremely small populations endemic to Yunnan Province, China.</title>
        <authorList>
            <person name="Yang J."/>
            <person name="Wariss H.M."/>
            <person name="Tao L."/>
            <person name="Zhang R."/>
            <person name="Yun Q."/>
            <person name="Hollingsworth P."/>
            <person name="Dao Z."/>
            <person name="Luo G."/>
            <person name="Guo H."/>
            <person name="Ma Y."/>
            <person name="Sun W."/>
        </authorList>
    </citation>
    <scope>NUCLEOTIDE SEQUENCE [LARGE SCALE GENOMIC DNA]</scope>
    <source>
        <strain evidence="14">cv. br00</strain>
    </source>
</reference>
<evidence type="ECO:0000256" key="11">
    <source>
        <dbReference type="SAM" id="MobiDB-lite"/>
    </source>
</evidence>
<keyword evidence="9" id="KW-0804">Transcription</keyword>
<feature type="compositionally biased region" description="Basic and acidic residues" evidence="11">
    <location>
        <begin position="169"/>
        <end position="180"/>
    </location>
</feature>